<organism evidence="6">
    <name type="scientific">Liphistius thaleban</name>
    <dbReference type="NCBI Taxonomy" id="1905330"/>
    <lineage>
        <taxon>Eukaryota</taxon>
        <taxon>Metazoa</taxon>
        <taxon>Ecdysozoa</taxon>
        <taxon>Arthropoda</taxon>
        <taxon>Chelicerata</taxon>
        <taxon>Arachnida</taxon>
        <taxon>Araneae</taxon>
        <taxon>Mesothelae</taxon>
        <taxon>Liphistiidae</taxon>
        <taxon>Liphistius</taxon>
    </lineage>
</organism>
<dbReference type="PROSITE" id="PS01009">
    <property type="entry name" value="CRISP_1"/>
    <property type="match status" value="1"/>
</dbReference>
<dbReference type="InterPro" id="IPR035940">
    <property type="entry name" value="CAP_sf"/>
</dbReference>
<dbReference type="InterPro" id="IPR014044">
    <property type="entry name" value="CAP_dom"/>
</dbReference>
<dbReference type="PANTHER" id="PTHR10334">
    <property type="entry name" value="CYSTEINE-RICH SECRETORY PROTEIN-RELATED"/>
    <property type="match status" value="1"/>
</dbReference>
<dbReference type="Pfam" id="PF08562">
    <property type="entry name" value="Crisp"/>
    <property type="match status" value="1"/>
</dbReference>
<dbReference type="EMBL" id="HAHM01000037">
    <property type="protein sequence ID" value="SNX33070.1"/>
    <property type="molecule type" value="Transcribed_RNA"/>
</dbReference>
<comment type="similarity">
    <text evidence="1">Belongs to the CRISP family.</text>
</comment>
<dbReference type="PRINTS" id="PR00837">
    <property type="entry name" value="V5TPXLIKE"/>
</dbReference>
<evidence type="ECO:0000256" key="1">
    <source>
        <dbReference type="ARBA" id="ARBA00009923"/>
    </source>
</evidence>
<dbReference type="InterPro" id="IPR018244">
    <property type="entry name" value="Allrgn_V5/Tpx1_CS"/>
</dbReference>
<dbReference type="SUPFAM" id="SSF55797">
    <property type="entry name" value="PR-1-like"/>
    <property type="match status" value="1"/>
</dbReference>
<keyword evidence="4" id="KW-0732">Signal</keyword>
<keyword evidence="2" id="KW-1015">Disulfide bond</keyword>
<sequence length="262" mass="30061">MALAFCLSLFMSAVFLTSSYPKLTRPKLYGEAIPKRDLDTRHHGTKKKIVLMHNFYRSRVDPPASDMLEMSWHKGAQEGAERWAEACQLLIHDGPLGRWVDDYGSCGQNIFVSNVQVPWMFVVKAWFMEHLDFSYGSLNNTPEVIGHYTQMVWYNSHKVGCGFHYCVQGVVKKPFYNYVCNYCPIGNFPKRLGRPYSKGQSCGKCSAHCKYKKLCTNSCPYSDLWTNCAELNVTWNKWLCGDLQLERQQACRATCQCSGKIR</sequence>
<feature type="chain" id="PRO_5020404068" evidence="4">
    <location>
        <begin position="20"/>
        <end position="262"/>
    </location>
</feature>
<dbReference type="PRINTS" id="PR00838">
    <property type="entry name" value="V5ALLERGEN"/>
</dbReference>
<feature type="signal peptide" evidence="4">
    <location>
        <begin position="1"/>
        <end position="19"/>
    </location>
</feature>
<dbReference type="GO" id="GO:0005576">
    <property type="term" value="C:extracellular region"/>
    <property type="evidence" value="ECO:0007669"/>
    <property type="project" value="InterPro"/>
</dbReference>
<dbReference type="Pfam" id="PF00188">
    <property type="entry name" value="CAP"/>
    <property type="match status" value="1"/>
</dbReference>
<proteinExistence type="inferred from homology"/>
<dbReference type="SMART" id="SM00198">
    <property type="entry name" value="SCP"/>
    <property type="match status" value="1"/>
</dbReference>
<dbReference type="Gene3D" id="3.40.33.10">
    <property type="entry name" value="CAP"/>
    <property type="match status" value="1"/>
</dbReference>
<dbReference type="InterPro" id="IPR042076">
    <property type="entry name" value="Crisp-like_dom"/>
</dbReference>
<dbReference type="AlphaFoldDB" id="A0A4Q8K1D9"/>
<evidence type="ECO:0000256" key="2">
    <source>
        <dbReference type="ARBA" id="ARBA00023157"/>
    </source>
</evidence>
<dbReference type="Gene3D" id="1.10.10.740">
    <property type="entry name" value="Crisp domain"/>
    <property type="match status" value="1"/>
</dbReference>
<evidence type="ECO:0000256" key="3">
    <source>
        <dbReference type="PROSITE-ProRule" id="PRU01005"/>
    </source>
</evidence>
<dbReference type="SUPFAM" id="SSF57546">
    <property type="entry name" value="Crisp domain-like"/>
    <property type="match status" value="1"/>
</dbReference>
<protein>
    <submittedName>
        <fullName evidence="6">U86-Liphistoxin-Lth1a_1</fullName>
    </submittedName>
</protein>
<feature type="domain" description="ShKT" evidence="5">
    <location>
        <begin position="219"/>
        <end position="257"/>
    </location>
</feature>
<reference evidence="6" key="2">
    <citation type="submission" date="2019-05" db="EMBL/GenBank/DDBJ databases">
        <title>Unravelling the molecular evolution of spider venoms.</title>
        <authorList>
            <person name="Pineda S."/>
        </authorList>
    </citation>
    <scope>NUCLEOTIDE SEQUENCE</scope>
</reference>
<evidence type="ECO:0000259" key="5">
    <source>
        <dbReference type="PROSITE" id="PS51670"/>
    </source>
</evidence>
<comment type="caution">
    <text evidence="3">Lacks conserved residue(s) required for the propagation of feature annotation.</text>
</comment>
<dbReference type="InterPro" id="IPR013871">
    <property type="entry name" value="Cysteine_rich_secretory"/>
</dbReference>
<dbReference type="PROSITE" id="PS51670">
    <property type="entry name" value="SHKT"/>
    <property type="match status" value="1"/>
</dbReference>
<name>A0A4Q8K1D9_9ARAC</name>
<evidence type="ECO:0000313" key="6">
    <source>
        <dbReference type="EMBL" id="SNX33070.1"/>
    </source>
</evidence>
<reference evidence="6" key="1">
    <citation type="submission" date="2017-05" db="EMBL/GenBank/DDBJ databases">
        <authorList>
            <person name="QRISCLOUD D."/>
        </authorList>
    </citation>
    <scope>NUCLEOTIDE SEQUENCE</scope>
</reference>
<dbReference type="InterPro" id="IPR002413">
    <property type="entry name" value="V5_allergen-like"/>
</dbReference>
<dbReference type="InterPro" id="IPR001283">
    <property type="entry name" value="CRISP-related"/>
</dbReference>
<evidence type="ECO:0000256" key="4">
    <source>
        <dbReference type="SAM" id="SignalP"/>
    </source>
</evidence>
<dbReference type="InterPro" id="IPR003582">
    <property type="entry name" value="ShKT_dom"/>
</dbReference>
<accession>A0A4Q8K1D9</accession>